<dbReference type="eggNOG" id="COG1540">
    <property type="taxonomic scope" value="Bacteria"/>
</dbReference>
<dbReference type="PATRIC" id="fig|1305737.6.peg.111"/>
<evidence type="ECO:0000313" key="1">
    <source>
        <dbReference type="EMBL" id="KPQ10482.1"/>
    </source>
</evidence>
<dbReference type="Proteomes" id="UP000050421">
    <property type="component" value="Unassembled WGS sequence"/>
</dbReference>
<dbReference type="PANTHER" id="PTHR30292">
    <property type="entry name" value="UNCHARACTERIZED PROTEIN YBGL-RELATED"/>
    <property type="match status" value="1"/>
</dbReference>
<dbReference type="SUPFAM" id="SSF88713">
    <property type="entry name" value="Glycoside hydrolase/deacetylase"/>
    <property type="match status" value="1"/>
</dbReference>
<accession>A0A0N8KE66</accession>
<dbReference type="CDD" id="cd10801">
    <property type="entry name" value="LamB_YcsF_like_1"/>
    <property type="match status" value="1"/>
</dbReference>
<dbReference type="AlphaFoldDB" id="A0A0N8KE66"/>
<organism evidence="1 2">
    <name type="scientific">Algoriphagus marincola HL-49</name>
    <dbReference type="NCBI Taxonomy" id="1305737"/>
    <lineage>
        <taxon>Bacteria</taxon>
        <taxon>Pseudomonadati</taxon>
        <taxon>Bacteroidota</taxon>
        <taxon>Cytophagia</taxon>
        <taxon>Cytophagales</taxon>
        <taxon>Cyclobacteriaceae</taxon>
        <taxon>Algoriphagus</taxon>
    </lineage>
</organism>
<proteinExistence type="predicted"/>
<dbReference type="InterPro" id="IPR011330">
    <property type="entry name" value="Glyco_hydro/deAcase_b/a-brl"/>
</dbReference>
<dbReference type="EMBL" id="LJXT01000130">
    <property type="protein sequence ID" value="KPQ10482.1"/>
    <property type="molecule type" value="Genomic_DNA"/>
</dbReference>
<dbReference type="Gene3D" id="3.20.20.370">
    <property type="entry name" value="Glycoside hydrolase/deacetylase"/>
    <property type="match status" value="1"/>
</dbReference>
<dbReference type="Pfam" id="PF03746">
    <property type="entry name" value="LamB_YcsF"/>
    <property type="match status" value="1"/>
</dbReference>
<evidence type="ECO:0000313" key="2">
    <source>
        <dbReference type="Proteomes" id="UP000050421"/>
    </source>
</evidence>
<reference evidence="1 2" key="1">
    <citation type="submission" date="2015-09" db="EMBL/GenBank/DDBJ databases">
        <title>Identification and resolution of microdiversity through metagenomic sequencing of parallel consortia.</title>
        <authorList>
            <person name="Nelson W.C."/>
            <person name="Romine M.F."/>
            <person name="Lindemann S.R."/>
        </authorList>
    </citation>
    <scope>NUCLEOTIDE SEQUENCE [LARGE SCALE GENOMIC DNA]</scope>
    <source>
        <strain evidence="1">HL-49</strain>
    </source>
</reference>
<protein>
    <submittedName>
        <fullName evidence="1">UPF0271 protein</fullName>
    </submittedName>
</protein>
<name>A0A0N8KE66_9BACT</name>
<comment type="caution">
    <text evidence="1">The sequence shown here is derived from an EMBL/GenBank/DDBJ whole genome shotgun (WGS) entry which is preliminary data.</text>
</comment>
<dbReference type="GO" id="GO:0005975">
    <property type="term" value="P:carbohydrate metabolic process"/>
    <property type="evidence" value="ECO:0007669"/>
    <property type="project" value="InterPro"/>
</dbReference>
<dbReference type="InterPro" id="IPR005501">
    <property type="entry name" value="LamB/YcsF/PxpA-like"/>
</dbReference>
<sequence>MQQSLQINIDLGEGVPHENKLIPYLHAASVACGGHYGDRDSIRKTVIACGELGKKVGAHPSYPDRKNFGRKSYRIHRMQLLDTLLEQIHLFQEVIQAQEMEFDHIKFHGALYNDAASQPELANWLSEFLYSEFPEIPVFVPPFSEMERAAEFVGLKTRKELFGDRAYTDQLLLLPRTENGALLSNLTQIEAHIFPILKESKVHTLNGKEIKVSAETICFHGDNPGILDFLPKIFIKW</sequence>
<dbReference type="OrthoDB" id="9773478at2"/>
<dbReference type="PANTHER" id="PTHR30292:SF0">
    <property type="entry name" value="5-OXOPROLINASE SUBUNIT A"/>
    <property type="match status" value="1"/>
</dbReference>
<dbReference type="STRING" id="1305737.GCA_000526355_00639"/>
<gene>
    <name evidence="1" type="ORF">HLUCCX10_15695</name>
</gene>